<accession>A0ABP0CXQ4</accession>
<gene>
    <name evidence="5" type="ORF">SEUCBS140593_009588</name>
</gene>
<dbReference type="SUPFAM" id="SSF51621">
    <property type="entry name" value="Phosphoenolpyruvate/pyruvate domain"/>
    <property type="match status" value="1"/>
</dbReference>
<evidence type="ECO:0000313" key="6">
    <source>
        <dbReference type="Proteomes" id="UP001642482"/>
    </source>
</evidence>
<reference evidence="5 6" key="1">
    <citation type="submission" date="2024-01" db="EMBL/GenBank/DDBJ databases">
        <authorList>
            <person name="Allen C."/>
            <person name="Tagirdzhanova G."/>
        </authorList>
    </citation>
    <scope>NUCLEOTIDE SEQUENCE [LARGE SCALE GENOMIC DNA]</scope>
</reference>
<dbReference type="InterPro" id="IPR050251">
    <property type="entry name" value="HpcH-HpaI_aldolase"/>
</dbReference>
<comment type="caution">
    <text evidence="5">The sequence shown here is derived from an EMBL/GenBank/DDBJ whole genome shotgun (WGS) entry which is preliminary data.</text>
</comment>
<evidence type="ECO:0000256" key="3">
    <source>
        <dbReference type="ARBA" id="ARBA00023239"/>
    </source>
</evidence>
<sequence length="264" mass="27517">MSIPYANNLVLRAGAHKLCKAFGIKISSHVQIVQVAANAGYDALFIDMEHGWMSIGQVQNLCSVALLAGITPFVRVPHQCGNGFVQRVLDGGAMGIVFPHIHSAQDAKDAVAICRYPPEGVRSMVGQLPLFGSQPTAPGPTMQASNAAISVLVMIESGHGVAAADEIAAVPGVTAVFVGSMDLSIDLGVPAQWTSDPYRTALETISNACRKHSTVFGLAGVYGNAAVQDWALNTLGARFMLVEQDVSVLTTGATNAAIAVPPIL</sequence>
<dbReference type="Gene3D" id="3.20.20.60">
    <property type="entry name" value="Phosphoenolpyruvate-binding domains"/>
    <property type="match status" value="1"/>
</dbReference>
<proteinExistence type="inferred from homology"/>
<dbReference type="Pfam" id="PF03328">
    <property type="entry name" value="HpcH_HpaI"/>
    <property type="match status" value="1"/>
</dbReference>
<evidence type="ECO:0000259" key="4">
    <source>
        <dbReference type="Pfam" id="PF03328"/>
    </source>
</evidence>
<keyword evidence="2" id="KW-0479">Metal-binding</keyword>
<organism evidence="5 6">
    <name type="scientific">Sporothrix eucalyptigena</name>
    <dbReference type="NCBI Taxonomy" id="1812306"/>
    <lineage>
        <taxon>Eukaryota</taxon>
        <taxon>Fungi</taxon>
        <taxon>Dikarya</taxon>
        <taxon>Ascomycota</taxon>
        <taxon>Pezizomycotina</taxon>
        <taxon>Sordariomycetes</taxon>
        <taxon>Sordariomycetidae</taxon>
        <taxon>Ophiostomatales</taxon>
        <taxon>Ophiostomataceae</taxon>
        <taxon>Sporothrix</taxon>
    </lineage>
</organism>
<name>A0ABP0CXQ4_9PEZI</name>
<dbReference type="InterPro" id="IPR040442">
    <property type="entry name" value="Pyrv_kinase-like_dom_sf"/>
</dbReference>
<dbReference type="InterPro" id="IPR005000">
    <property type="entry name" value="Aldolase/citrate-lyase_domain"/>
</dbReference>
<feature type="domain" description="HpcH/HpaI aldolase/citrate lyase" evidence="4">
    <location>
        <begin position="28"/>
        <end position="214"/>
    </location>
</feature>
<dbReference type="EMBL" id="CAWUHD010000161">
    <property type="protein sequence ID" value="CAK7236342.1"/>
    <property type="molecule type" value="Genomic_DNA"/>
</dbReference>
<dbReference type="PANTHER" id="PTHR30502:SF0">
    <property type="entry name" value="PHOSPHOENOLPYRUVATE CARBOXYLASE FAMILY PROTEIN"/>
    <property type="match status" value="1"/>
</dbReference>
<evidence type="ECO:0000256" key="1">
    <source>
        <dbReference type="ARBA" id="ARBA00005568"/>
    </source>
</evidence>
<dbReference type="Proteomes" id="UP001642482">
    <property type="component" value="Unassembled WGS sequence"/>
</dbReference>
<dbReference type="PANTHER" id="PTHR30502">
    <property type="entry name" value="2-KETO-3-DEOXY-L-RHAMNONATE ALDOLASE"/>
    <property type="match status" value="1"/>
</dbReference>
<protein>
    <recommendedName>
        <fullName evidence="4">HpcH/HpaI aldolase/citrate lyase domain-containing protein</fullName>
    </recommendedName>
</protein>
<dbReference type="InterPro" id="IPR015813">
    <property type="entry name" value="Pyrv/PenolPyrv_kinase-like_dom"/>
</dbReference>
<comment type="similarity">
    <text evidence="1">Belongs to the HpcH/HpaI aldolase family.</text>
</comment>
<keyword evidence="6" id="KW-1185">Reference proteome</keyword>
<evidence type="ECO:0000256" key="2">
    <source>
        <dbReference type="ARBA" id="ARBA00022723"/>
    </source>
</evidence>
<keyword evidence="3" id="KW-0456">Lyase</keyword>
<evidence type="ECO:0000313" key="5">
    <source>
        <dbReference type="EMBL" id="CAK7236342.1"/>
    </source>
</evidence>